<gene>
    <name evidence="2" type="ORF">EUA98_16920</name>
</gene>
<dbReference type="EMBL" id="SDWW01000052">
    <property type="protein sequence ID" value="RYV49806.1"/>
    <property type="molecule type" value="Genomic_DNA"/>
</dbReference>
<keyword evidence="3" id="KW-1185">Reference proteome</keyword>
<dbReference type="OrthoDB" id="9816502at2"/>
<proteinExistence type="predicted"/>
<feature type="compositionally biased region" description="Basic residues" evidence="1">
    <location>
        <begin position="197"/>
        <end position="206"/>
    </location>
</feature>
<feature type="compositionally biased region" description="Basic residues" evidence="1">
    <location>
        <begin position="1"/>
        <end position="59"/>
    </location>
</feature>
<feature type="compositionally biased region" description="Low complexity" evidence="1">
    <location>
        <begin position="114"/>
        <end position="142"/>
    </location>
</feature>
<feature type="compositionally biased region" description="Basic and acidic residues" evidence="1">
    <location>
        <begin position="165"/>
        <end position="175"/>
    </location>
</feature>
<feature type="compositionally biased region" description="Basic residues" evidence="1">
    <location>
        <begin position="260"/>
        <end position="282"/>
    </location>
</feature>
<evidence type="ECO:0000256" key="1">
    <source>
        <dbReference type="SAM" id="MobiDB-lite"/>
    </source>
</evidence>
<evidence type="ECO:0000313" key="2">
    <source>
        <dbReference type="EMBL" id="RYV49806.1"/>
    </source>
</evidence>
<reference evidence="2 3" key="1">
    <citation type="submission" date="2019-01" db="EMBL/GenBank/DDBJ databases">
        <title>Novel species of Cellulomonas.</title>
        <authorList>
            <person name="Liu Q."/>
            <person name="Xin Y.-H."/>
        </authorList>
    </citation>
    <scope>NUCLEOTIDE SEQUENCE [LARGE SCALE GENOMIC DNA]</scope>
    <source>
        <strain evidence="2 3">HLT2-17</strain>
    </source>
</reference>
<accession>A0A4Q5MW36</accession>
<evidence type="ECO:0000313" key="3">
    <source>
        <dbReference type="Proteomes" id="UP000293764"/>
    </source>
</evidence>
<feature type="compositionally biased region" description="Basic residues" evidence="1">
    <location>
        <begin position="149"/>
        <end position="164"/>
    </location>
</feature>
<sequence length="1157" mass="124119">MRRARVPRGGRHRAVHAVPRARRGHGRVRGRGLRPHVRRHPAGRHPRRTRAGHHLRPAHRRDVPARLPLPRDVHLRLQLQPPGRAAHPRRRRPGERGGAPRGADRRRRPRPRGGPRAAAGTGRARPRPAAGRRAVAAAAGPADHPDRPARRRPARRHPAGHGHRAAADVRADRPVRPRLVHHPQPGRSAQPTGVRAASRRRRVRRWPRPDRDVTATVDTCAGVPQGPWRGVAPARARRRRPGPAGRAARDAGRPGCQPGPRHHGCAGHRRRRDLRDVRRHVLRQRDRGLPGGPGQRRPGPVRGRCGRPRRGCRPGGGVMNNFVAWQRPAVYALTTQPPATARLAATLPITLHDGGPDVSAAAAFLLAGPGDVAALAAGQIIGRRPHPGTVDAEATMMAHVELAAPDLPWRYSPQPHAGGPVAVRPWLILVVGTPTEVTPLADGRVQLSGGALFGAHPLAAAHRWAHVHTVAGRTFSRIICPRPLSTGQEYVAALVPGWRAELAADRDTLADSWTAGSASVTLPCFDRWTFRTTADPGDFAAVARRLEPLTPADQQLLAERQFGRAQVAVGPVPGTTLATGAALTVVPEPGDPPVTDPLPPEVADTIAGLTSEVAVGQRWVLTLPRYDVPWHPGPVDGADWQWPPPGDDVVPDGWRRQLRADPRHRGAAGLGAWIAIAWQDTIADGAARQAAAVAAAAQRIRHLTLGLRAGATLWNRRVPTDPVARLATLSPLLGRMPVDVGGSALGAVAGRTPAMAPALFSSAARRMLRRRGSLARAAAPGATSLPGLISAANTCPAPQKVPDGQVRIAEAAADPDEAERLGRDLRERAFEILVDLPGSRDQVERLAVSLERDPTVVVDLVGAVRERRPDVPCAPLPDLPGFASSVAAGVDPTGPRPVAVDRVLGTITGLRAPLLAEPDVAPEIDLPLWKFLSDNAPDWLLPGSGDIPADRVLAVQTNPPFVDAVLLGANVQTLGELRWRNLPITTRWTPLRRFWQRISVAADDVATDIRPVVSLATDATIWPDASELGDLTHLADPTHGANLVVVLHTELFRRYPATLVYLVANPGGAATWGPVPEVDNPALHRDYPSFSGTLTPDLVFFGFGVPPSAGADHWLVLEEPPPGYRFRFTPGDASAEGASFAERTFAEPVRVFLGNLL</sequence>
<feature type="compositionally biased region" description="Basic and acidic residues" evidence="1">
    <location>
        <begin position="60"/>
        <end position="75"/>
    </location>
</feature>
<organism evidence="2 3">
    <name type="scientific">Pengzhenrongella frigida</name>
    <dbReference type="NCBI Taxonomy" id="1259133"/>
    <lineage>
        <taxon>Bacteria</taxon>
        <taxon>Bacillati</taxon>
        <taxon>Actinomycetota</taxon>
        <taxon>Actinomycetes</taxon>
        <taxon>Micrococcales</taxon>
        <taxon>Pengzhenrongella</taxon>
    </lineage>
</organism>
<comment type="caution">
    <text evidence="2">The sequence shown here is derived from an EMBL/GenBank/DDBJ whole genome shotgun (WGS) entry which is preliminary data.</text>
</comment>
<protein>
    <submittedName>
        <fullName evidence="2">Uncharacterized protein</fullName>
    </submittedName>
</protein>
<feature type="compositionally biased region" description="Basic residues" evidence="1">
    <location>
        <begin position="104"/>
        <end position="113"/>
    </location>
</feature>
<name>A0A4Q5MW36_9MICO</name>
<feature type="region of interest" description="Disordered" evidence="1">
    <location>
        <begin position="1"/>
        <end position="312"/>
    </location>
</feature>
<dbReference type="Proteomes" id="UP000293764">
    <property type="component" value="Unassembled WGS sequence"/>
</dbReference>
<dbReference type="AlphaFoldDB" id="A0A4Q5MW36"/>